<protein>
    <recommendedName>
        <fullName evidence="3 6">Glucosylceramidase</fullName>
        <ecNumber evidence="3 6">3.2.1.45</ecNumber>
    </recommendedName>
</protein>
<evidence type="ECO:0000256" key="5">
    <source>
        <dbReference type="ARBA" id="ARBA00022801"/>
    </source>
</evidence>
<keyword evidence="6" id="KW-0443">Lipid metabolism</keyword>
<dbReference type="SUPFAM" id="SSF51445">
    <property type="entry name" value="(Trans)glycosidases"/>
    <property type="match status" value="1"/>
</dbReference>
<comment type="similarity">
    <text evidence="2 6">Belongs to the glycosyl hydrolase 30 family.</text>
</comment>
<dbReference type="VEuPathDB" id="VectorBase:SCAU004081"/>
<dbReference type="GO" id="GO:0006680">
    <property type="term" value="P:glucosylceramide catabolic process"/>
    <property type="evidence" value="ECO:0007669"/>
    <property type="project" value="TreeGrafter"/>
</dbReference>
<dbReference type="PANTHER" id="PTHR11069">
    <property type="entry name" value="GLUCOSYLCERAMIDASE"/>
    <property type="match status" value="1"/>
</dbReference>
<keyword evidence="5 6" id="KW-0378">Hydrolase</keyword>
<evidence type="ECO:0000313" key="11">
    <source>
        <dbReference type="Proteomes" id="UP000095300"/>
    </source>
</evidence>
<keyword evidence="6" id="KW-0326">Glycosidase</keyword>
<dbReference type="GO" id="GO:0004348">
    <property type="term" value="F:glucosylceramidase activity"/>
    <property type="evidence" value="ECO:0007669"/>
    <property type="project" value="UniProtKB-EC"/>
</dbReference>
<evidence type="ECO:0000256" key="2">
    <source>
        <dbReference type="ARBA" id="ARBA00005382"/>
    </source>
</evidence>
<dbReference type="Gene3D" id="2.60.40.1180">
    <property type="entry name" value="Golgi alpha-mannosidase II"/>
    <property type="match status" value="1"/>
</dbReference>
<dbReference type="Pfam" id="PF02055">
    <property type="entry name" value="Glyco_hydro_30"/>
    <property type="match status" value="1"/>
</dbReference>
<keyword evidence="11" id="KW-1185">Reference proteome</keyword>
<evidence type="ECO:0000256" key="4">
    <source>
        <dbReference type="ARBA" id="ARBA00022729"/>
    </source>
</evidence>
<evidence type="ECO:0000256" key="3">
    <source>
        <dbReference type="ARBA" id="ARBA00012658"/>
    </source>
</evidence>
<dbReference type="Proteomes" id="UP000095300">
    <property type="component" value="Unassembled WGS sequence"/>
</dbReference>
<dbReference type="OrthoDB" id="2160638at2759"/>
<feature type="domain" description="Glycosyl hydrolase family 30 TIM-barrel" evidence="8">
    <location>
        <begin position="124"/>
        <end position="475"/>
    </location>
</feature>
<dbReference type="STRING" id="35570.A0A1I8P1Y7"/>
<dbReference type="EnsemblMetazoa" id="SCAU004081-RA">
    <property type="protein sequence ID" value="SCAU004081-PA"/>
    <property type="gene ID" value="SCAU004081"/>
</dbReference>
<dbReference type="Pfam" id="PF17189">
    <property type="entry name" value="Glyco_hydro_30C"/>
    <property type="match status" value="1"/>
</dbReference>
<gene>
    <name evidence="10" type="primary">106090901</name>
</gene>
<dbReference type="InterPro" id="IPR033453">
    <property type="entry name" value="Glyco_hydro_30_TIM-barrel"/>
</dbReference>
<dbReference type="EC" id="3.2.1.45" evidence="3 6"/>
<feature type="chain" id="PRO_5009325874" description="Glucosylceramidase" evidence="7">
    <location>
        <begin position="21"/>
        <end position="542"/>
    </location>
</feature>
<dbReference type="InterPro" id="IPR001139">
    <property type="entry name" value="Glyco_hydro_30"/>
</dbReference>
<dbReference type="Gene3D" id="3.20.20.80">
    <property type="entry name" value="Glycosidases"/>
    <property type="match status" value="1"/>
</dbReference>
<keyword evidence="4 7" id="KW-0732">Signal</keyword>
<dbReference type="GO" id="GO:0016020">
    <property type="term" value="C:membrane"/>
    <property type="evidence" value="ECO:0007669"/>
    <property type="project" value="GOC"/>
</dbReference>
<evidence type="ECO:0000259" key="8">
    <source>
        <dbReference type="Pfam" id="PF02055"/>
    </source>
</evidence>
<dbReference type="InterPro" id="IPR017853">
    <property type="entry name" value="GH"/>
</dbReference>
<evidence type="ECO:0000256" key="1">
    <source>
        <dbReference type="ARBA" id="ARBA00001013"/>
    </source>
</evidence>
<dbReference type="InterPro" id="IPR033452">
    <property type="entry name" value="GH30_C"/>
</dbReference>
<dbReference type="AlphaFoldDB" id="A0A1I8P1Y7"/>
<keyword evidence="6" id="KW-0746">Sphingolipid metabolism</keyword>
<name>A0A1I8P1Y7_STOCA</name>
<sequence length="542" mass="61927">MDLSFTQIGILLTLLVGIGAVTTPCNLRPTPEGGVCVCNSDHCDYLDDPTPASEYQFALVSSSKAGLRFQTSDGLFNRFSKHFVMDYVPNMEDQLKNETLSMNERVATRTVRLNINRENQYRKIVGFGGAFTGAVSYLLEKLPQEVQDHMYKSYYAADGIGWNLMRMSIGGCDFDLAPWAYNEEPVNDPELSGFTQLDLRDQTKVKQIHRLKEVAEPNNLRIKGAAWSAPPWMKTNNKWTGFGRLKKEYYQTWANYHMRWLELMEENGLPIWAISTGNEPMNGIAFMFFVRFMSMGWHPFNQAVWLSDNLGPTIRNSKYKDLVIFGNDDQRYTFPKWFDWMKLRRSDSVKYLDALAVHWYWDEIFKPSFIDQTLAKMPEKDLLVTESCIGDKPWQKAGPILGSWYRGEKYARAFLQNLQHGYNGWIDWNLILDENGGPNYVNNTVDAPIIIDTSNPTEILKQPMFYAMGHFSKFIPEGSIRIDAIPSNVNIDSVAYLRPDGTISAVLFNSGNANVEISVIDSERGSVVLVVPPRSIHTIIYH</sequence>
<organism evidence="10 11">
    <name type="scientific">Stomoxys calcitrans</name>
    <name type="common">Stable fly</name>
    <name type="synonym">Conops calcitrans</name>
    <dbReference type="NCBI Taxonomy" id="35570"/>
    <lineage>
        <taxon>Eukaryota</taxon>
        <taxon>Metazoa</taxon>
        <taxon>Ecdysozoa</taxon>
        <taxon>Arthropoda</taxon>
        <taxon>Hexapoda</taxon>
        <taxon>Insecta</taxon>
        <taxon>Pterygota</taxon>
        <taxon>Neoptera</taxon>
        <taxon>Endopterygota</taxon>
        <taxon>Diptera</taxon>
        <taxon>Brachycera</taxon>
        <taxon>Muscomorpha</taxon>
        <taxon>Muscoidea</taxon>
        <taxon>Muscidae</taxon>
        <taxon>Stomoxys</taxon>
    </lineage>
</organism>
<evidence type="ECO:0000259" key="9">
    <source>
        <dbReference type="Pfam" id="PF17189"/>
    </source>
</evidence>
<evidence type="ECO:0000313" key="10">
    <source>
        <dbReference type="EnsemblMetazoa" id="SCAU004081-PA"/>
    </source>
</evidence>
<proteinExistence type="inferred from homology"/>
<accession>A0A1I8P1Y7</accession>
<evidence type="ECO:0000256" key="7">
    <source>
        <dbReference type="SAM" id="SignalP"/>
    </source>
</evidence>
<dbReference type="InterPro" id="IPR013780">
    <property type="entry name" value="Glyco_hydro_b"/>
</dbReference>
<feature type="signal peptide" evidence="7">
    <location>
        <begin position="1"/>
        <end position="20"/>
    </location>
</feature>
<dbReference type="KEGG" id="scac:106090901"/>
<feature type="domain" description="Glycosyl hydrolase family 30 beta sandwich" evidence="9">
    <location>
        <begin position="478"/>
        <end position="539"/>
    </location>
</feature>
<dbReference type="PANTHER" id="PTHR11069:SF23">
    <property type="entry name" value="LYSOSOMAL ACID GLUCOSYLCERAMIDASE"/>
    <property type="match status" value="1"/>
</dbReference>
<reference evidence="10" key="1">
    <citation type="submission" date="2020-05" db="UniProtKB">
        <authorList>
            <consortium name="EnsemblMetazoa"/>
        </authorList>
    </citation>
    <scope>IDENTIFICATION</scope>
    <source>
        <strain evidence="10">USDA</strain>
    </source>
</reference>
<comment type="catalytic activity">
    <reaction evidence="1">
        <text>a beta-D-glucosyl-(1&lt;-&gt;1')-N-acylsphing-4-enine + H2O = an N-acylsphing-4-enine + D-glucose</text>
        <dbReference type="Rhea" id="RHEA:13269"/>
        <dbReference type="ChEBI" id="CHEBI:4167"/>
        <dbReference type="ChEBI" id="CHEBI:15377"/>
        <dbReference type="ChEBI" id="CHEBI:22801"/>
        <dbReference type="ChEBI" id="CHEBI:52639"/>
        <dbReference type="EC" id="3.2.1.45"/>
    </reaction>
    <physiologicalReaction direction="left-to-right" evidence="1">
        <dbReference type="Rhea" id="RHEA:13270"/>
    </physiologicalReaction>
</comment>
<evidence type="ECO:0000256" key="6">
    <source>
        <dbReference type="RuleBase" id="RU361188"/>
    </source>
</evidence>